<sequence>MTVTAHRRYAAELRVTAERVPQIRRIVAAHLRHWRLAAEIPAVCRGLVELLAHVRRTVGPDAECAVEVRWSGRQLTVSVADRGPRMARLDSAQGGALAAVAASGDSWGTCPTDDGKVVWFTRRVAAARETPRTAPVPPHSVPEAEPGPDAAPAAPGAPTPV</sequence>
<keyword evidence="3" id="KW-1185">Reference proteome</keyword>
<accession>A0ABV2Z4Z6</accession>
<feature type="region of interest" description="Disordered" evidence="1">
    <location>
        <begin position="128"/>
        <end position="161"/>
    </location>
</feature>
<evidence type="ECO:0000313" key="3">
    <source>
        <dbReference type="Proteomes" id="UP001550853"/>
    </source>
</evidence>
<reference evidence="2 3" key="1">
    <citation type="submission" date="2024-06" db="EMBL/GenBank/DDBJ databases">
        <title>The Natural Products Discovery Center: Release of the First 8490 Sequenced Strains for Exploring Actinobacteria Biosynthetic Diversity.</title>
        <authorList>
            <person name="Kalkreuter E."/>
            <person name="Kautsar S.A."/>
            <person name="Yang D."/>
            <person name="Bader C.D."/>
            <person name="Teijaro C.N."/>
            <person name="Fluegel L."/>
            <person name="Davis C.M."/>
            <person name="Simpson J.R."/>
            <person name="Lauterbach L."/>
            <person name="Steele A.D."/>
            <person name="Gui C."/>
            <person name="Meng S."/>
            <person name="Li G."/>
            <person name="Viehrig K."/>
            <person name="Ye F."/>
            <person name="Su P."/>
            <person name="Kiefer A.F."/>
            <person name="Nichols A."/>
            <person name="Cepeda A.J."/>
            <person name="Yan W."/>
            <person name="Fan B."/>
            <person name="Jiang Y."/>
            <person name="Adhikari A."/>
            <person name="Zheng C.-J."/>
            <person name="Schuster L."/>
            <person name="Cowan T.M."/>
            <person name="Smanski M.J."/>
            <person name="Chevrette M.G."/>
            <person name="De Carvalho L.P.S."/>
            <person name="Shen B."/>
        </authorList>
    </citation>
    <scope>NUCLEOTIDE SEQUENCE [LARGE SCALE GENOMIC DNA]</scope>
    <source>
        <strain evidence="2 3">NPDC033039</strain>
    </source>
</reference>
<name>A0ABV2Z4Z6_9ACTN</name>
<dbReference type="EMBL" id="JBEZVI010000021">
    <property type="protein sequence ID" value="MEU3713072.1"/>
    <property type="molecule type" value="Genomic_DNA"/>
</dbReference>
<evidence type="ECO:0000313" key="2">
    <source>
        <dbReference type="EMBL" id="MEU3713072.1"/>
    </source>
</evidence>
<dbReference type="RefSeq" id="WP_030280090.1">
    <property type="nucleotide sequence ID" value="NZ_JBEZVI010000021.1"/>
</dbReference>
<keyword evidence="2" id="KW-0067">ATP-binding</keyword>
<dbReference type="GO" id="GO:0005524">
    <property type="term" value="F:ATP binding"/>
    <property type="evidence" value="ECO:0007669"/>
    <property type="project" value="UniProtKB-KW"/>
</dbReference>
<dbReference type="Proteomes" id="UP001550853">
    <property type="component" value="Unassembled WGS sequence"/>
</dbReference>
<dbReference type="Gene3D" id="3.30.565.10">
    <property type="entry name" value="Histidine kinase-like ATPase, C-terminal domain"/>
    <property type="match status" value="1"/>
</dbReference>
<gene>
    <name evidence="2" type="ORF">AB0E61_23630</name>
</gene>
<dbReference type="PANTHER" id="PTHR35526">
    <property type="entry name" value="ANTI-SIGMA-F FACTOR RSBW-RELATED"/>
    <property type="match status" value="1"/>
</dbReference>
<protein>
    <submittedName>
        <fullName evidence="2">ATP-binding protein</fullName>
    </submittedName>
</protein>
<keyword evidence="2" id="KW-0547">Nucleotide-binding</keyword>
<comment type="caution">
    <text evidence="2">The sequence shown here is derived from an EMBL/GenBank/DDBJ whole genome shotgun (WGS) entry which is preliminary data.</text>
</comment>
<proteinExistence type="predicted"/>
<dbReference type="InterPro" id="IPR050267">
    <property type="entry name" value="Anti-sigma-factor_SerPK"/>
</dbReference>
<dbReference type="InterPro" id="IPR036890">
    <property type="entry name" value="HATPase_C_sf"/>
</dbReference>
<dbReference type="PANTHER" id="PTHR35526:SF3">
    <property type="entry name" value="ANTI-SIGMA-F FACTOR RSBW"/>
    <property type="match status" value="1"/>
</dbReference>
<evidence type="ECO:0000256" key="1">
    <source>
        <dbReference type="SAM" id="MobiDB-lite"/>
    </source>
</evidence>
<feature type="compositionally biased region" description="Low complexity" evidence="1">
    <location>
        <begin position="143"/>
        <end position="154"/>
    </location>
</feature>
<organism evidence="2 3">
    <name type="scientific">Streptomyces catenulae</name>
    <dbReference type="NCBI Taxonomy" id="66875"/>
    <lineage>
        <taxon>Bacteria</taxon>
        <taxon>Bacillati</taxon>
        <taxon>Actinomycetota</taxon>
        <taxon>Actinomycetes</taxon>
        <taxon>Kitasatosporales</taxon>
        <taxon>Streptomycetaceae</taxon>
        <taxon>Streptomyces</taxon>
    </lineage>
</organism>